<dbReference type="GeneTree" id="ENSGT00940000157226"/>
<gene>
    <name evidence="3" type="primary">ALKBH3</name>
</gene>
<proteinExistence type="predicted"/>
<dbReference type="PANTHER" id="PTHR31212">
    <property type="entry name" value="ALPHA-KETOGLUTARATE-DEPENDENT DIOXYGENASE ALKB HOMOLOG 3"/>
    <property type="match status" value="1"/>
</dbReference>
<dbReference type="GO" id="GO:0006307">
    <property type="term" value="P:DNA alkylation repair"/>
    <property type="evidence" value="ECO:0007669"/>
    <property type="project" value="InterPro"/>
</dbReference>
<dbReference type="Gene3D" id="2.60.120.590">
    <property type="entry name" value="Alpha-ketoglutarate-dependent dioxygenase AlkB-like"/>
    <property type="match status" value="1"/>
</dbReference>
<dbReference type="GO" id="GO:0005654">
    <property type="term" value="C:nucleoplasm"/>
    <property type="evidence" value="ECO:0007669"/>
    <property type="project" value="TreeGrafter"/>
</dbReference>
<protein>
    <submittedName>
        <fullName evidence="3">AlkB homolog 3, alpha-ketoglutarate dependent dioxygenase</fullName>
    </submittedName>
</protein>
<reference evidence="3" key="2">
    <citation type="submission" date="2025-09" db="UniProtKB">
        <authorList>
            <consortium name="Ensembl"/>
        </authorList>
    </citation>
    <scope>IDENTIFICATION</scope>
</reference>
<reference evidence="3" key="1">
    <citation type="submission" date="2025-08" db="UniProtKB">
        <authorList>
            <consortium name="Ensembl"/>
        </authorList>
    </citation>
    <scope>IDENTIFICATION</scope>
</reference>
<comment type="cofactor">
    <cofactor evidence="1">
        <name>Fe(2+)</name>
        <dbReference type="ChEBI" id="CHEBI:29033"/>
    </cofactor>
</comment>
<evidence type="ECO:0000256" key="1">
    <source>
        <dbReference type="ARBA" id="ARBA00001954"/>
    </source>
</evidence>
<dbReference type="GO" id="GO:0051213">
    <property type="term" value="F:dioxygenase activity"/>
    <property type="evidence" value="ECO:0007669"/>
    <property type="project" value="InterPro"/>
</dbReference>
<feature type="domain" description="Alpha-ketoglutarate-dependent dioxygenase AlkB-like" evidence="2">
    <location>
        <begin position="20"/>
        <end position="205"/>
    </location>
</feature>
<dbReference type="AlphaFoldDB" id="A0A8C7DJP8"/>
<evidence type="ECO:0000259" key="2">
    <source>
        <dbReference type="Pfam" id="PF13532"/>
    </source>
</evidence>
<dbReference type="GO" id="GO:0005739">
    <property type="term" value="C:mitochondrion"/>
    <property type="evidence" value="ECO:0007669"/>
    <property type="project" value="TreeGrafter"/>
</dbReference>
<evidence type="ECO:0000313" key="4">
    <source>
        <dbReference type="Proteomes" id="UP000694557"/>
    </source>
</evidence>
<keyword evidence="4" id="KW-1185">Reference proteome</keyword>
<sequence>SLQRSAFYPFKLQSSTPPRLRLIPGLLPSEEAYWTFSKLLAELPWSRKTNLQTGYINSEAYEEWLPCWYGEVPYTYARSTIDTNAQWHLLLVTLHSAVEKASDHRFNSLLCNLQWNSKHSIVWHSDDEATLVTQPIIASFSLGDKRAFSLRKQPPPEGDYSYMERLWIPRTHGILLMMERATQDDRQHSMAKEYHDRGPRINLTFCTMYPESYQRLQLSHWDILVESTLFLM</sequence>
<dbReference type="InterPro" id="IPR032854">
    <property type="entry name" value="ALKBH3"/>
</dbReference>
<evidence type="ECO:0000313" key="3">
    <source>
        <dbReference type="Ensembl" id="ENSOKIP00005021392.1"/>
    </source>
</evidence>
<accession>A0A8C7DJP8</accession>
<dbReference type="PANTHER" id="PTHR31212:SF4">
    <property type="entry name" value="ALPHA-KETOGLUTARATE-DEPENDENT DIOXYGENASE ALKB HOMOLOG 3"/>
    <property type="match status" value="1"/>
</dbReference>
<dbReference type="InterPro" id="IPR027450">
    <property type="entry name" value="AlkB-like"/>
</dbReference>
<dbReference type="Proteomes" id="UP000694557">
    <property type="component" value="Unassembled WGS sequence"/>
</dbReference>
<name>A0A8C7DJP8_ONCKI</name>
<dbReference type="Pfam" id="PF13532">
    <property type="entry name" value="2OG-FeII_Oxy_2"/>
    <property type="match status" value="1"/>
</dbReference>
<organism evidence="3 4">
    <name type="scientific">Oncorhynchus kisutch</name>
    <name type="common">Coho salmon</name>
    <name type="synonym">Salmo kisutch</name>
    <dbReference type="NCBI Taxonomy" id="8019"/>
    <lineage>
        <taxon>Eukaryota</taxon>
        <taxon>Metazoa</taxon>
        <taxon>Chordata</taxon>
        <taxon>Craniata</taxon>
        <taxon>Vertebrata</taxon>
        <taxon>Euteleostomi</taxon>
        <taxon>Actinopterygii</taxon>
        <taxon>Neopterygii</taxon>
        <taxon>Teleostei</taxon>
        <taxon>Protacanthopterygii</taxon>
        <taxon>Salmoniformes</taxon>
        <taxon>Salmonidae</taxon>
        <taxon>Salmoninae</taxon>
        <taxon>Oncorhynchus</taxon>
    </lineage>
</organism>
<dbReference type="Ensembl" id="ENSOKIT00005022749.1">
    <property type="protein sequence ID" value="ENSOKIP00005021392.1"/>
    <property type="gene ID" value="ENSOKIG00005009402.1"/>
</dbReference>
<dbReference type="InterPro" id="IPR037151">
    <property type="entry name" value="AlkB-like_sf"/>
</dbReference>
<dbReference type="SUPFAM" id="SSF51197">
    <property type="entry name" value="Clavaminate synthase-like"/>
    <property type="match status" value="1"/>
</dbReference>